<feature type="transmembrane region" description="Helical" evidence="6">
    <location>
        <begin position="34"/>
        <end position="55"/>
    </location>
</feature>
<protein>
    <recommendedName>
        <fullName evidence="7">Cardiolipin synthase N-terminal domain-containing protein</fullName>
    </recommendedName>
</protein>
<comment type="subcellular location">
    <subcellularLocation>
        <location evidence="1">Cell membrane</location>
        <topology evidence="1">Multi-pass membrane protein</topology>
    </subcellularLocation>
</comment>
<dbReference type="EMBL" id="NRRY01000005">
    <property type="protein sequence ID" value="MBK1617834.1"/>
    <property type="molecule type" value="Genomic_DNA"/>
</dbReference>
<keyword evidence="2" id="KW-1003">Cell membrane</keyword>
<reference evidence="8 9" key="1">
    <citation type="journal article" date="2020" name="Microorganisms">
        <title>Osmotic Adaptation and Compatible Solute Biosynthesis of Phototrophic Bacteria as Revealed from Genome Analyses.</title>
        <authorList>
            <person name="Imhoff J.F."/>
            <person name="Rahn T."/>
            <person name="Kunzel S."/>
            <person name="Keller A."/>
            <person name="Neulinger S.C."/>
        </authorList>
    </citation>
    <scope>NUCLEOTIDE SEQUENCE [LARGE SCALE GENOMIC DNA]</scope>
    <source>
        <strain evidence="8 9">DSM 25653</strain>
    </source>
</reference>
<dbReference type="GO" id="GO:0005886">
    <property type="term" value="C:plasma membrane"/>
    <property type="evidence" value="ECO:0007669"/>
    <property type="project" value="UniProtKB-SubCell"/>
</dbReference>
<evidence type="ECO:0000256" key="5">
    <source>
        <dbReference type="ARBA" id="ARBA00023136"/>
    </source>
</evidence>
<evidence type="ECO:0000256" key="6">
    <source>
        <dbReference type="SAM" id="Phobius"/>
    </source>
</evidence>
<feature type="transmembrane region" description="Helical" evidence="6">
    <location>
        <begin position="6"/>
        <end position="22"/>
    </location>
</feature>
<name>A0A9X1B3C8_9GAMM</name>
<evidence type="ECO:0000313" key="8">
    <source>
        <dbReference type="EMBL" id="MBK1617834.1"/>
    </source>
</evidence>
<keyword evidence="5 6" id="KW-0472">Membrane</keyword>
<evidence type="ECO:0000256" key="2">
    <source>
        <dbReference type="ARBA" id="ARBA00022475"/>
    </source>
</evidence>
<comment type="caution">
    <text evidence="8">The sequence shown here is derived from an EMBL/GenBank/DDBJ whole genome shotgun (WGS) entry which is preliminary data.</text>
</comment>
<feature type="domain" description="Cardiolipin synthase N-terminal" evidence="7">
    <location>
        <begin position="15"/>
        <end position="57"/>
    </location>
</feature>
<evidence type="ECO:0000256" key="3">
    <source>
        <dbReference type="ARBA" id="ARBA00022692"/>
    </source>
</evidence>
<dbReference type="InterPro" id="IPR027379">
    <property type="entry name" value="CLS_N"/>
</dbReference>
<proteinExistence type="predicted"/>
<keyword evidence="3 6" id="KW-0812">Transmembrane</keyword>
<dbReference type="Pfam" id="PF13396">
    <property type="entry name" value="PLDc_N"/>
    <property type="match status" value="1"/>
</dbReference>
<keyword evidence="9" id="KW-1185">Reference proteome</keyword>
<gene>
    <name evidence="8" type="ORF">CKO42_05055</name>
</gene>
<keyword evidence="4 6" id="KW-1133">Transmembrane helix</keyword>
<evidence type="ECO:0000256" key="1">
    <source>
        <dbReference type="ARBA" id="ARBA00004651"/>
    </source>
</evidence>
<evidence type="ECO:0000256" key="4">
    <source>
        <dbReference type="ARBA" id="ARBA00022989"/>
    </source>
</evidence>
<evidence type="ECO:0000313" key="9">
    <source>
        <dbReference type="Proteomes" id="UP001138768"/>
    </source>
</evidence>
<dbReference type="Proteomes" id="UP001138768">
    <property type="component" value="Unassembled WGS sequence"/>
</dbReference>
<sequence>MGIEVGGLLGLLHLIVVVYAFIKIVQSNAGTLGKVLWVVLILLLPVFGLIIWLLFGPS</sequence>
<evidence type="ECO:0000259" key="7">
    <source>
        <dbReference type="Pfam" id="PF13396"/>
    </source>
</evidence>
<accession>A0A9X1B3C8</accession>
<dbReference type="AlphaFoldDB" id="A0A9X1B3C8"/>
<organism evidence="8 9">
    <name type="scientific">Lamprobacter modestohalophilus</name>
    <dbReference type="NCBI Taxonomy" id="1064514"/>
    <lineage>
        <taxon>Bacteria</taxon>
        <taxon>Pseudomonadati</taxon>
        <taxon>Pseudomonadota</taxon>
        <taxon>Gammaproteobacteria</taxon>
        <taxon>Chromatiales</taxon>
        <taxon>Chromatiaceae</taxon>
        <taxon>Lamprobacter</taxon>
    </lineage>
</organism>
<dbReference type="RefSeq" id="WP_200240104.1">
    <property type="nucleotide sequence ID" value="NZ_JAXUFI010000010.1"/>
</dbReference>